<proteinExistence type="predicted"/>
<dbReference type="Gene3D" id="3.40.250.10">
    <property type="entry name" value="Rhodanese-like domain"/>
    <property type="match status" value="1"/>
</dbReference>
<evidence type="ECO:0000259" key="4">
    <source>
        <dbReference type="PROSITE" id="PS50206"/>
    </source>
</evidence>
<feature type="domain" description="Rhodanese" evidence="4">
    <location>
        <begin position="410"/>
        <end position="495"/>
    </location>
</feature>
<dbReference type="GO" id="GO:0016779">
    <property type="term" value="F:nucleotidyltransferase activity"/>
    <property type="evidence" value="ECO:0007669"/>
    <property type="project" value="TreeGrafter"/>
</dbReference>
<keyword evidence="3" id="KW-0812">Transmembrane</keyword>
<dbReference type="SMART" id="SM00450">
    <property type="entry name" value="RHOD"/>
    <property type="match status" value="1"/>
</dbReference>
<keyword evidence="5" id="KW-1185">Reference proteome</keyword>
<evidence type="ECO:0000256" key="3">
    <source>
        <dbReference type="SAM" id="Phobius"/>
    </source>
</evidence>
<dbReference type="AlphaFoldDB" id="A0AAF3FMI0"/>
<evidence type="ECO:0000256" key="1">
    <source>
        <dbReference type="ARBA" id="ARBA00023150"/>
    </source>
</evidence>
<evidence type="ECO:0000313" key="5">
    <source>
        <dbReference type="Proteomes" id="UP000887575"/>
    </source>
</evidence>
<dbReference type="InterPro" id="IPR001763">
    <property type="entry name" value="Rhodanese-like_dom"/>
</dbReference>
<dbReference type="InterPro" id="IPR035985">
    <property type="entry name" value="Ubiquitin-activating_enz"/>
</dbReference>
<dbReference type="GO" id="GO:0002143">
    <property type="term" value="P:tRNA wobble position uridine thiolation"/>
    <property type="evidence" value="ECO:0007669"/>
    <property type="project" value="TreeGrafter"/>
</dbReference>
<dbReference type="GO" id="GO:0005737">
    <property type="term" value="C:cytoplasm"/>
    <property type="evidence" value="ECO:0007669"/>
    <property type="project" value="TreeGrafter"/>
</dbReference>
<dbReference type="GO" id="GO:0006777">
    <property type="term" value="P:Mo-molybdopterin cofactor biosynthetic process"/>
    <property type="evidence" value="ECO:0007669"/>
    <property type="project" value="UniProtKB-KW"/>
</dbReference>
<feature type="region of interest" description="Disordered" evidence="2">
    <location>
        <begin position="655"/>
        <end position="676"/>
    </location>
</feature>
<feature type="transmembrane region" description="Helical" evidence="3">
    <location>
        <begin position="550"/>
        <end position="572"/>
    </location>
</feature>
<reference evidence="6" key="1">
    <citation type="submission" date="2024-02" db="UniProtKB">
        <authorList>
            <consortium name="WormBaseParasite"/>
        </authorList>
    </citation>
    <scope>IDENTIFICATION</scope>
</reference>
<dbReference type="PANTHER" id="PTHR10953">
    <property type="entry name" value="UBIQUITIN-ACTIVATING ENZYME E1"/>
    <property type="match status" value="1"/>
</dbReference>
<dbReference type="InterPro" id="IPR000594">
    <property type="entry name" value="ThiF_NAD_FAD-bd"/>
</dbReference>
<evidence type="ECO:0000313" key="6">
    <source>
        <dbReference type="WBParaSite" id="MBELARI_LOCUS7975"/>
    </source>
</evidence>
<dbReference type="GO" id="GO:0032447">
    <property type="term" value="P:protein urmylation"/>
    <property type="evidence" value="ECO:0007669"/>
    <property type="project" value="TreeGrafter"/>
</dbReference>
<dbReference type="SUPFAM" id="SSF69572">
    <property type="entry name" value="Activating enzymes of the ubiquitin-like proteins"/>
    <property type="match status" value="1"/>
</dbReference>
<feature type="transmembrane region" description="Helical" evidence="3">
    <location>
        <begin position="578"/>
        <end position="599"/>
    </location>
</feature>
<dbReference type="WBParaSite" id="MBELARI_LOCUS7975">
    <property type="protein sequence ID" value="MBELARI_LOCUS7975"/>
    <property type="gene ID" value="MBELARI_LOCUS7975"/>
</dbReference>
<keyword evidence="1" id="KW-0501">Molybdenum cofactor biosynthesis</keyword>
<dbReference type="PROSITE" id="PS50206">
    <property type="entry name" value="RHODANESE_3"/>
    <property type="match status" value="1"/>
</dbReference>
<dbReference type="PANTHER" id="PTHR10953:SF102">
    <property type="entry name" value="ADENYLYLTRANSFERASE AND SULFURTRANSFERASE MOCS3"/>
    <property type="match status" value="1"/>
</dbReference>
<dbReference type="CDD" id="cd00757">
    <property type="entry name" value="ThiF_MoeB_HesA_family"/>
    <property type="match status" value="1"/>
</dbReference>
<dbReference type="Pfam" id="PF00581">
    <property type="entry name" value="Rhodanese"/>
    <property type="match status" value="1"/>
</dbReference>
<dbReference type="InterPro" id="IPR045886">
    <property type="entry name" value="ThiF/MoeB/HesA"/>
</dbReference>
<dbReference type="GO" id="GO:0004792">
    <property type="term" value="F:thiosulfate-cyanide sulfurtransferase activity"/>
    <property type="evidence" value="ECO:0007669"/>
    <property type="project" value="TreeGrafter"/>
</dbReference>
<dbReference type="Gene3D" id="3.40.50.720">
    <property type="entry name" value="NAD(P)-binding Rossmann-like Domain"/>
    <property type="match status" value="1"/>
</dbReference>
<name>A0AAF3FMI0_9BILA</name>
<keyword evidence="3" id="KW-1133">Transmembrane helix</keyword>
<keyword evidence="3" id="KW-0472">Membrane</keyword>
<sequence length="676" mass="74675">MSVYRRGLAEIGINRTPLPNRSKPATLKASINSEEKLKNSADSTTLSTVPEIDYSSRVDDDHYYMLKSPYQLKTPVIQESTPKKMELLQDEEPIEHFDGVDDDGRFHLEEFARPAPVLKKATLTQYVGNAEPIERFGGTDEDDGRFHFDEPFGDCPVLLERDYGMDENLSKADVERYSRQLLVHEFGVNGQKGLKAARVLVVGAGGLGCPTAMYLAGAGVGTLGIADFDKISKDNLHRQVAHSETLVGKLKVDSLKQSILSLNSNIAVRTFSTVLNGAQTMDIAKDFDVVADCSDNAATRYMLNDVCVFLNKPLVSGSALRWEGQLTVYNYGEDGPCYRCLFPHPPAAHLVTNCSEGGQKDCAVCGEAPTIHAPIDYEVFCGSGVVDKNPSLSLLDPNERVSVSEYSTARKSPTILVDTRPKHEFAIASLPEARNIPMDSLKQLEDIELRKLLGLSEAADVFVICHRGNDSQLAVRLIQERFKSEIESNGFQVKDIIDRVSFEFPDSGHVKAKLSPSDLDLLEGKQRVGSSPESTRVSDRSFRVRRDVAIRLYASLLALFTFGLTSLVLHGLTVASRLYLQAIAGTSILVVLWTMLRWTRLHSMKLSRKIRPILDIAQVLRTNTLFRGDGSTVLCPEIYRAYDLCCEDPTINESIPRTIDSDGSPPASPTGSRKKK</sequence>
<accession>A0AAF3FMI0</accession>
<dbReference type="Pfam" id="PF00899">
    <property type="entry name" value="ThiF"/>
    <property type="match status" value="1"/>
</dbReference>
<dbReference type="InterPro" id="IPR036873">
    <property type="entry name" value="Rhodanese-like_dom_sf"/>
</dbReference>
<dbReference type="Proteomes" id="UP000887575">
    <property type="component" value="Unassembled WGS sequence"/>
</dbReference>
<evidence type="ECO:0000256" key="2">
    <source>
        <dbReference type="SAM" id="MobiDB-lite"/>
    </source>
</evidence>
<protein>
    <recommendedName>
        <fullName evidence="4">Rhodanese domain-containing protein</fullName>
    </recommendedName>
</protein>
<organism evidence="5 6">
    <name type="scientific">Mesorhabditis belari</name>
    <dbReference type="NCBI Taxonomy" id="2138241"/>
    <lineage>
        <taxon>Eukaryota</taxon>
        <taxon>Metazoa</taxon>
        <taxon>Ecdysozoa</taxon>
        <taxon>Nematoda</taxon>
        <taxon>Chromadorea</taxon>
        <taxon>Rhabditida</taxon>
        <taxon>Rhabditina</taxon>
        <taxon>Rhabditomorpha</taxon>
        <taxon>Rhabditoidea</taxon>
        <taxon>Rhabditidae</taxon>
        <taxon>Mesorhabditinae</taxon>
        <taxon>Mesorhabditis</taxon>
    </lineage>
</organism>
<dbReference type="GO" id="GO:0042292">
    <property type="term" value="F:URM1 activating enzyme activity"/>
    <property type="evidence" value="ECO:0007669"/>
    <property type="project" value="TreeGrafter"/>
</dbReference>